<comment type="caution">
    <text evidence="1">The sequence shown here is derived from an EMBL/GenBank/DDBJ whole genome shotgun (WGS) entry which is preliminary data.</text>
</comment>
<dbReference type="EMBL" id="BMGJ01000010">
    <property type="protein sequence ID" value="GGD69335.1"/>
    <property type="molecule type" value="Genomic_DNA"/>
</dbReference>
<dbReference type="RefSeq" id="WP_099035214.1">
    <property type="nucleotide sequence ID" value="NZ_BMGJ01000010.1"/>
</dbReference>
<dbReference type="Proteomes" id="UP000614272">
    <property type="component" value="Unassembled WGS sequence"/>
</dbReference>
<name>A0ABQ1RJ07_9ALTE</name>
<sequence length="115" mass="13340">MNRNHKKTEASLVKALTLACEEIKSWEVGFSWLTHTVDYPHFPQSLVITCVFETDENVQTMINTSQDIRLRAEITSQLKRAQLLLQNPQQHIALDSEQSCHREHQGNWRKRLEGG</sequence>
<accession>A0ABQ1RJ07</accession>
<evidence type="ECO:0008006" key="3">
    <source>
        <dbReference type="Google" id="ProtNLM"/>
    </source>
</evidence>
<protein>
    <recommendedName>
        <fullName evidence="3">Fis family transcriptional regulator</fullName>
    </recommendedName>
</protein>
<reference evidence="2" key="1">
    <citation type="journal article" date="2019" name="Int. J. Syst. Evol. Microbiol.">
        <title>The Global Catalogue of Microorganisms (GCM) 10K type strain sequencing project: providing services to taxonomists for standard genome sequencing and annotation.</title>
        <authorList>
            <consortium name="The Broad Institute Genomics Platform"/>
            <consortium name="The Broad Institute Genome Sequencing Center for Infectious Disease"/>
            <person name="Wu L."/>
            <person name="Ma J."/>
        </authorList>
    </citation>
    <scope>NUCLEOTIDE SEQUENCE [LARGE SCALE GENOMIC DNA]</scope>
    <source>
        <strain evidence="2">CGMCC 1.12923</strain>
    </source>
</reference>
<proteinExistence type="predicted"/>
<evidence type="ECO:0000313" key="2">
    <source>
        <dbReference type="Proteomes" id="UP000614272"/>
    </source>
</evidence>
<organism evidence="1 2">
    <name type="scientific">Lacimicrobium alkaliphilum</name>
    <dbReference type="NCBI Taxonomy" id="1526571"/>
    <lineage>
        <taxon>Bacteria</taxon>
        <taxon>Pseudomonadati</taxon>
        <taxon>Pseudomonadota</taxon>
        <taxon>Gammaproteobacteria</taxon>
        <taxon>Alteromonadales</taxon>
        <taxon>Alteromonadaceae</taxon>
        <taxon>Lacimicrobium</taxon>
    </lineage>
</organism>
<keyword evidence="2" id="KW-1185">Reference proteome</keyword>
<evidence type="ECO:0000313" key="1">
    <source>
        <dbReference type="EMBL" id="GGD69335.1"/>
    </source>
</evidence>
<gene>
    <name evidence="1" type="ORF">GCM10011357_25520</name>
</gene>